<dbReference type="InterPro" id="IPR000524">
    <property type="entry name" value="Tscrpt_reg_HTH_GntR"/>
</dbReference>
<dbReference type="InterPro" id="IPR008920">
    <property type="entry name" value="TF_FadR/GntR_C"/>
</dbReference>
<dbReference type="PANTHER" id="PTHR43537">
    <property type="entry name" value="TRANSCRIPTIONAL REGULATOR, GNTR FAMILY"/>
    <property type="match status" value="1"/>
</dbReference>
<proteinExistence type="predicted"/>
<keyword evidence="1" id="KW-0805">Transcription regulation</keyword>
<reference evidence="5" key="1">
    <citation type="submission" date="2020-05" db="EMBL/GenBank/DDBJ databases">
        <authorList>
            <person name="Chiriac C."/>
            <person name="Salcher M."/>
            <person name="Ghai R."/>
            <person name="Kavagutti S V."/>
        </authorList>
    </citation>
    <scope>NUCLEOTIDE SEQUENCE</scope>
</reference>
<evidence type="ECO:0000256" key="2">
    <source>
        <dbReference type="ARBA" id="ARBA00023125"/>
    </source>
</evidence>
<dbReference type="GO" id="GO:0003677">
    <property type="term" value="F:DNA binding"/>
    <property type="evidence" value="ECO:0007669"/>
    <property type="project" value="UniProtKB-KW"/>
</dbReference>
<name>A0A6J6YAJ7_9ZZZZ</name>
<organism evidence="5">
    <name type="scientific">freshwater metagenome</name>
    <dbReference type="NCBI Taxonomy" id="449393"/>
    <lineage>
        <taxon>unclassified sequences</taxon>
        <taxon>metagenomes</taxon>
        <taxon>ecological metagenomes</taxon>
    </lineage>
</organism>
<protein>
    <submittedName>
        <fullName evidence="5">Unannotated protein</fullName>
    </submittedName>
</protein>
<dbReference type="Gene3D" id="1.10.10.10">
    <property type="entry name" value="Winged helix-like DNA-binding domain superfamily/Winged helix DNA-binding domain"/>
    <property type="match status" value="1"/>
</dbReference>
<dbReference type="PRINTS" id="PR00035">
    <property type="entry name" value="HTHGNTR"/>
</dbReference>
<gene>
    <name evidence="5" type="ORF">UFOPK3124_00102</name>
</gene>
<evidence type="ECO:0000259" key="4">
    <source>
        <dbReference type="PROSITE" id="PS50949"/>
    </source>
</evidence>
<evidence type="ECO:0000256" key="3">
    <source>
        <dbReference type="ARBA" id="ARBA00023163"/>
    </source>
</evidence>
<dbReference type="SUPFAM" id="SSF46785">
    <property type="entry name" value="Winged helix' DNA-binding domain"/>
    <property type="match status" value="1"/>
</dbReference>
<dbReference type="PANTHER" id="PTHR43537:SF5">
    <property type="entry name" value="UXU OPERON TRANSCRIPTIONAL REGULATOR"/>
    <property type="match status" value="1"/>
</dbReference>
<dbReference type="Pfam" id="PF00392">
    <property type="entry name" value="GntR"/>
    <property type="match status" value="1"/>
</dbReference>
<dbReference type="SMART" id="SM00895">
    <property type="entry name" value="FCD"/>
    <property type="match status" value="1"/>
</dbReference>
<dbReference type="Gene3D" id="1.20.120.530">
    <property type="entry name" value="GntR ligand-binding domain-like"/>
    <property type="match status" value="1"/>
</dbReference>
<evidence type="ECO:0000313" key="5">
    <source>
        <dbReference type="EMBL" id="CAB4806511.1"/>
    </source>
</evidence>
<evidence type="ECO:0000256" key="1">
    <source>
        <dbReference type="ARBA" id="ARBA00023015"/>
    </source>
</evidence>
<dbReference type="EMBL" id="CAFAAY010000003">
    <property type="protein sequence ID" value="CAB4806511.1"/>
    <property type="molecule type" value="Genomic_DNA"/>
</dbReference>
<keyword evidence="2" id="KW-0238">DNA-binding</keyword>
<dbReference type="CDD" id="cd07377">
    <property type="entry name" value="WHTH_GntR"/>
    <property type="match status" value="1"/>
</dbReference>
<accession>A0A6J6YAJ7</accession>
<dbReference type="Pfam" id="PF07729">
    <property type="entry name" value="FCD"/>
    <property type="match status" value="1"/>
</dbReference>
<dbReference type="SUPFAM" id="SSF48008">
    <property type="entry name" value="GntR ligand-binding domain-like"/>
    <property type="match status" value="1"/>
</dbReference>
<dbReference type="GO" id="GO:0003700">
    <property type="term" value="F:DNA-binding transcription factor activity"/>
    <property type="evidence" value="ECO:0007669"/>
    <property type="project" value="InterPro"/>
</dbReference>
<dbReference type="InterPro" id="IPR036388">
    <property type="entry name" value="WH-like_DNA-bd_sf"/>
</dbReference>
<dbReference type="InterPro" id="IPR011711">
    <property type="entry name" value="GntR_C"/>
</dbReference>
<feature type="domain" description="HTH gntR-type" evidence="4">
    <location>
        <begin position="12"/>
        <end position="79"/>
    </location>
</feature>
<dbReference type="PROSITE" id="PS50949">
    <property type="entry name" value="HTH_GNTR"/>
    <property type="match status" value="1"/>
</dbReference>
<dbReference type="AlphaFoldDB" id="A0A6J6YAJ7"/>
<dbReference type="InterPro" id="IPR036390">
    <property type="entry name" value="WH_DNA-bd_sf"/>
</dbReference>
<keyword evidence="3" id="KW-0804">Transcription</keyword>
<dbReference type="SMART" id="SM00345">
    <property type="entry name" value="HTH_GNTR"/>
    <property type="match status" value="1"/>
</dbReference>
<sequence>MTTYEGISIRRVSTASQVAEALTELILRGEIKAGAHLRENALVSSLGVSRNTIREAVRLLEQGGLVHHEFNFGAVVIEPSIDDLTDLYNARLHIEGAAARVKATSEQIATVRSAYDALSIKAQDGHAREIALKDLDFHAAIAGLLGSKRIDAFFAQIKVELRFYLQVLAFEDHEYDHPNVLIREHGTIMDAIEAGDSVRTVKAVTDHIQANSRRLTEILMIRNSDKATHTQN</sequence>